<evidence type="ECO:0000256" key="1">
    <source>
        <dbReference type="SAM" id="MobiDB-lite"/>
    </source>
</evidence>
<dbReference type="STRING" id="1459636.NTE_00983"/>
<dbReference type="eggNOG" id="arCOG04958">
    <property type="taxonomic scope" value="Archaea"/>
</dbReference>
<evidence type="ECO:0000313" key="4">
    <source>
        <dbReference type="Proteomes" id="UP000028194"/>
    </source>
</evidence>
<evidence type="ECO:0000259" key="2">
    <source>
        <dbReference type="Pfam" id="PF22743"/>
    </source>
</evidence>
<feature type="region of interest" description="Disordered" evidence="1">
    <location>
        <begin position="1"/>
        <end position="24"/>
    </location>
</feature>
<dbReference type="AlphaFoldDB" id="A0A075MPC0"/>
<dbReference type="OrthoDB" id="145362at2157"/>
<dbReference type="EMBL" id="CP007174">
    <property type="protein sequence ID" value="AIF83058.1"/>
    <property type="molecule type" value="Genomic_DNA"/>
</dbReference>
<dbReference type="Pfam" id="PF22743">
    <property type="entry name" value="PspAA"/>
    <property type="match status" value="1"/>
</dbReference>
<evidence type="ECO:0000313" key="3">
    <source>
        <dbReference type="EMBL" id="AIF83058.1"/>
    </source>
</evidence>
<keyword evidence="4" id="KW-1185">Reference proteome</keyword>
<gene>
    <name evidence="3" type="ORF">NTE_00983</name>
</gene>
<accession>A0A075MPC0</accession>
<proteinExistence type="predicted"/>
<dbReference type="GeneID" id="41596812"/>
<sequence>MKKKVKAKAKARKRAKVVAKNKPRRAKKIIRLAQKKSRPKKAKMAPAAAKKVVRIMGHGQFTVDARTLKRLNDIDSELVEMVASEKADDVGFKKKLAELNQITIKHGKAVEPGEIVRSDIILPSADLPVDEAKKLFVGEGVIPEN</sequence>
<organism evidence="3 4">
    <name type="scientific">Candidatus Nitrososphaera evergladensis SR1</name>
    <dbReference type="NCBI Taxonomy" id="1459636"/>
    <lineage>
        <taxon>Archaea</taxon>
        <taxon>Nitrososphaerota</taxon>
        <taxon>Nitrososphaeria</taxon>
        <taxon>Nitrososphaerales</taxon>
        <taxon>Nitrososphaeraceae</taxon>
        <taxon>Nitrososphaera</taxon>
    </lineage>
</organism>
<dbReference type="KEGG" id="nev:NTE_00983"/>
<name>A0A075MPC0_9ARCH</name>
<dbReference type="HOGENOM" id="CLU_145186_0_0_2"/>
<dbReference type="InterPro" id="IPR054437">
    <property type="entry name" value="PspA-assoc_dom"/>
</dbReference>
<feature type="domain" description="PspA-associated" evidence="2">
    <location>
        <begin position="52"/>
        <end position="144"/>
    </location>
</feature>
<dbReference type="Proteomes" id="UP000028194">
    <property type="component" value="Chromosome"/>
</dbReference>
<dbReference type="RefSeq" id="WP_148699900.1">
    <property type="nucleotide sequence ID" value="NZ_CP007174.1"/>
</dbReference>
<reference evidence="3 4" key="1">
    <citation type="journal article" date="2014" name="PLoS ONE">
        <title>Genome Sequence of Candidatus Nitrososphaera evergladensis from Group I.1b Enriched from Everglades Soil Reveals Novel Genomic Features of the Ammonia-Oxidizing Archaea.</title>
        <authorList>
            <person name="Zhalnina K.V."/>
            <person name="Dias R."/>
            <person name="Leonard M.T."/>
            <person name="Dorr de Quadros P."/>
            <person name="Camargo F.A."/>
            <person name="Drew J.C."/>
            <person name="Farmerie W.G."/>
            <person name="Daroub S.H."/>
            <person name="Triplett E.W."/>
        </authorList>
    </citation>
    <scope>NUCLEOTIDE SEQUENCE [LARGE SCALE GENOMIC DNA]</scope>
    <source>
        <strain evidence="3 4">SR1</strain>
    </source>
</reference>
<protein>
    <recommendedName>
        <fullName evidence="2">PspA-associated domain-containing protein</fullName>
    </recommendedName>
</protein>